<dbReference type="PANTHER" id="PTHR46696:SF5">
    <property type="entry name" value="CYTOCHROME P450 BJ-1"/>
    <property type="match status" value="1"/>
</dbReference>
<dbReference type="Gene3D" id="1.10.630.10">
    <property type="entry name" value="Cytochrome P450"/>
    <property type="match status" value="1"/>
</dbReference>
<reference evidence="10" key="1">
    <citation type="journal article" date="2019" name="Int. J. Syst. Evol. Microbiol.">
        <title>The Global Catalogue of Microorganisms (GCM) 10K type strain sequencing project: providing services to taxonomists for standard genome sequencing and annotation.</title>
        <authorList>
            <consortium name="The Broad Institute Genomics Platform"/>
            <consortium name="The Broad Institute Genome Sequencing Center for Infectious Disease"/>
            <person name="Wu L."/>
            <person name="Ma J."/>
        </authorList>
    </citation>
    <scope>NUCLEOTIDE SEQUENCE [LARGE SCALE GENOMIC DNA]</scope>
    <source>
        <strain evidence="10">NBRC 108728</strain>
    </source>
</reference>
<proteinExistence type="inferred from homology"/>
<evidence type="ECO:0000256" key="3">
    <source>
        <dbReference type="ARBA" id="ARBA00022617"/>
    </source>
</evidence>
<evidence type="ECO:0000256" key="6">
    <source>
        <dbReference type="ARBA" id="ARBA00023004"/>
    </source>
</evidence>
<dbReference type="RefSeq" id="WP_286345757.1">
    <property type="nucleotide sequence ID" value="NZ_AP027732.1"/>
</dbReference>
<keyword evidence="5 8" id="KW-0560">Oxidoreductase</keyword>
<evidence type="ECO:0000256" key="7">
    <source>
        <dbReference type="ARBA" id="ARBA00023033"/>
    </source>
</evidence>
<comment type="similarity">
    <text evidence="2 8">Belongs to the cytochrome P450 family.</text>
</comment>
<keyword evidence="6 8" id="KW-0408">Iron</keyword>
<evidence type="ECO:0000256" key="2">
    <source>
        <dbReference type="ARBA" id="ARBA00010617"/>
    </source>
</evidence>
<accession>A0ABN6XVB9</accession>
<evidence type="ECO:0000256" key="4">
    <source>
        <dbReference type="ARBA" id="ARBA00022723"/>
    </source>
</evidence>
<protein>
    <submittedName>
        <fullName evidence="9">Cytochrome P450</fullName>
    </submittedName>
</protein>
<gene>
    <name evidence="9" type="ORF">GCM10025867_10900</name>
</gene>
<dbReference type="SUPFAM" id="SSF48264">
    <property type="entry name" value="Cytochrome P450"/>
    <property type="match status" value="1"/>
</dbReference>
<organism evidence="9 10">
    <name type="scientific">Frondihabitans sucicola</name>
    <dbReference type="NCBI Taxonomy" id="1268041"/>
    <lineage>
        <taxon>Bacteria</taxon>
        <taxon>Bacillati</taxon>
        <taxon>Actinomycetota</taxon>
        <taxon>Actinomycetes</taxon>
        <taxon>Micrococcales</taxon>
        <taxon>Microbacteriaceae</taxon>
        <taxon>Frondihabitans</taxon>
    </lineage>
</organism>
<dbReference type="InterPro" id="IPR002397">
    <property type="entry name" value="Cyt_P450_B"/>
</dbReference>
<dbReference type="InterPro" id="IPR017972">
    <property type="entry name" value="Cyt_P450_CS"/>
</dbReference>
<keyword evidence="10" id="KW-1185">Reference proteome</keyword>
<keyword evidence="4 8" id="KW-0479">Metal-binding</keyword>
<evidence type="ECO:0000313" key="9">
    <source>
        <dbReference type="EMBL" id="BDZ48849.1"/>
    </source>
</evidence>
<dbReference type="Pfam" id="PF00067">
    <property type="entry name" value="p450"/>
    <property type="match status" value="1"/>
</dbReference>
<evidence type="ECO:0000256" key="8">
    <source>
        <dbReference type="RuleBase" id="RU000461"/>
    </source>
</evidence>
<dbReference type="PRINTS" id="PR00359">
    <property type="entry name" value="BP450"/>
</dbReference>
<name>A0ABN6XVB9_9MICO</name>
<dbReference type="InterPro" id="IPR036396">
    <property type="entry name" value="Cyt_P450_sf"/>
</dbReference>
<dbReference type="InterPro" id="IPR001128">
    <property type="entry name" value="Cyt_P450"/>
</dbReference>
<evidence type="ECO:0000256" key="1">
    <source>
        <dbReference type="ARBA" id="ARBA00001971"/>
    </source>
</evidence>
<dbReference type="Proteomes" id="UP001321486">
    <property type="component" value="Chromosome"/>
</dbReference>
<comment type="cofactor">
    <cofactor evidence="1">
        <name>heme</name>
        <dbReference type="ChEBI" id="CHEBI:30413"/>
    </cofactor>
</comment>
<keyword evidence="3 8" id="KW-0349">Heme</keyword>
<keyword evidence="7 8" id="KW-0503">Monooxygenase</keyword>
<dbReference type="PROSITE" id="PS00086">
    <property type="entry name" value="CYTOCHROME_P450"/>
    <property type="match status" value="1"/>
</dbReference>
<sequence length="422" mass="46118">MENPTVDKVPTAGCPFHGLEALPADGTLLHPSPALAELRSSARATPLKYTGDHVGWFVTDYELAKRVLEDSRLGIHSERVPASSGESTNAELDDDVVASLLDADAIESLAVSNVLNLNSPQHEKMRRAMTGRFMVKAVRGREPAIREIVQRQLQRLQGHDRPVDITTEYALPISAHVHCLALGVPDGLIDSYVRIYNDEPEAADQTDFVRAVQEQFDLVRTVLEEKRRDLSGDALSDLLRAGLTDRETEGAAWILMSVGRDNVARMISTMTVALLENPEQLAILRDDPTLVPGAVEEIVRYGSPFVGLFVRTAIEDADIDDLHIDAGQSVTVSAVAANRDPKRFEHPDDFDVTRDAFGHLGFGFGAHSCVGQQLARVEIRLAIEALILGIPSLRLVSAAQLEPMPFAHPVGMHDTGSVVVEW</sequence>
<dbReference type="EMBL" id="AP027732">
    <property type="protein sequence ID" value="BDZ48849.1"/>
    <property type="molecule type" value="Genomic_DNA"/>
</dbReference>
<dbReference type="PANTHER" id="PTHR46696">
    <property type="entry name" value="P450, PUTATIVE (EUROFUNG)-RELATED"/>
    <property type="match status" value="1"/>
</dbReference>
<evidence type="ECO:0000313" key="10">
    <source>
        <dbReference type="Proteomes" id="UP001321486"/>
    </source>
</evidence>
<evidence type="ECO:0000256" key="5">
    <source>
        <dbReference type="ARBA" id="ARBA00023002"/>
    </source>
</evidence>